<evidence type="ECO:0000313" key="2">
    <source>
        <dbReference type="EMBL" id="ABE59616.1"/>
    </source>
</evidence>
<dbReference type="AlphaFoldDB" id="Q1QV92"/>
<dbReference type="OrthoDB" id="5348860at2"/>
<accession>Q1QV92</accession>
<protein>
    <recommendedName>
        <fullName evidence="4">NlpE-like protein</fullName>
    </recommendedName>
</protein>
<dbReference type="EMBL" id="CP000285">
    <property type="protein sequence ID" value="ABE59616.1"/>
    <property type="molecule type" value="Genomic_DNA"/>
</dbReference>
<reference evidence="2 3" key="1">
    <citation type="journal article" date="2011" name="Stand. Genomic Sci.">
        <title>Complete genome sequence of the halophilic and highly halotolerant Chromohalobacter salexigens type strain (1H11(T)).</title>
        <authorList>
            <person name="Copeland A."/>
            <person name="O'Connor K."/>
            <person name="Lucas S."/>
            <person name="Lapidus A."/>
            <person name="Berry K.W."/>
            <person name="Detter J.C."/>
            <person name="Del Rio T.G."/>
            <person name="Hammon N."/>
            <person name="Dalin E."/>
            <person name="Tice H."/>
            <person name="Pitluck S."/>
            <person name="Bruce D."/>
            <person name="Goodwin L."/>
            <person name="Han C."/>
            <person name="Tapia R."/>
            <person name="Saunders E."/>
            <person name="Schmutz J."/>
            <person name="Brettin T."/>
            <person name="Larimer F."/>
            <person name="Land M."/>
            <person name="Hauser L."/>
            <person name="Vargas C."/>
            <person name="Nieto J.J."/>
            <person name="Kyrpides N.C."/>
            <person name="Ivanova N."/>
            <person name="Goker M."/>
            <person name="Klenk H.P."/>
            <person name="Csonka L.N."/>
            <person name="Woyke T."/>
        </authorList>
    </citation>
    <scope>NUCLEOTIDE SEQUENCE [LARGE SCALE GENOMIC DNA]</scope>
    <source>
        <strain evidence="3">ATCC BAA-138 / DSM 3043 / CIP 106854 / NCIMB 13768 / 1H11</strain>
    </source>
</reference>
<evidence type="ECO:0008006" key="4">
    <source>
        <dbReference type="Google" id="ProtNLM"/>
    </source>
</evidence>
<keyword evidence="3" id="KW-1185">Reference proteome</keyword>
<gene>
    <name evidence="2" type="ordered locus">Csal_2266</name>
</gene>
<evidence type="ECO:0000256" key="1">
    <source>
        <dbReference type="SAM" id="MobiDB-lite"/>
    </source>
</evidence>
<dbReference type="Gene3D" id="2.40.128.640">
    <property type="match status" value="1"/>
</dbReference>
<dbReference type="STRING" id="290398.Csal_2266"/>
<feature type="region of interest" description="Disordered" evidence="1">
    <location>
        <begin position="166"/>
        <end position="215"/>
    </location>
</feature>
<organism evidence="2 3">
    <name type="scientific">Chromohalobacter israelensis (strain ATCC BAA-138 / DSM 3043 / CIP 106854 / NCIMB 13768 / 1H11)</name>
    <name type="common">Chromohalobacter salexigens</name>
    <dbReference type="NCBI Taxonomy" id="290398"/>
    <lineage>
        <taxon>Bacteria</taxon>
        <taxon>Pseudomonadati</taxon>
        <taxon>Pseudomonadota</taxon>
        <taxon>Gammaproteobacteria</taxon>
        <taxon>Oceanospirillales</taxon>
        <taxon>Halomonadaceae</taxon>
        <taxon>Chromohalobacter</taxon>
    </lineage>
</organism>
<dbReference type="Pfam" id="PF04170">
    <property type="entry name" value="NlpE"/>
    <property type="match status" value="1"/>
</dbReference>
<dbReference type="KEGG" id="csa:Csal_2266"/>
<dbReference type="HOGENOM" id="CLU_1281305_0_0_6"/>
<feature type="compositionally biased region" description="Polar residues" evidence="1">
    <location>
        <begin position="198"/>
        <end position="208"/>
    </location>
</feature>
<sequence>MADAIRHLRKILKPLPQSDDTLPELGVIISTKFNISLCRYIYLQTRYKMTKLMHRHLPVLISLSLTACAGAPQTQVDYVPPTVKFEGTLPCDDCSGIDTTLVLKRNTVTREPDGFYLHEVRLDAPGGERVDTSWGNWTKSRDIADFQRRIYVLQPENGTARVYIPRDNGDLQPLGSQGSPLTNDEGESILLRRMTPELSLSSSDTNNESLEDSDG</sequence>
<dbReference type="InterPro" id="IPR007298">
    <property type="entry name" value="Cu-R_lipoprotein_NlpE"/>
</dbReference>
<name>Q1QV92_CHRI1</name>
<dbReference type="Proteomes" id="UP000000239">
    <property type="component" value="Chromosome"/>
</dbReference>
<proteinExistence type="predicted"/>
<evidence type="ECO:0000313" key="3">
    <source>
        <dbReference type="Proteomes" id="UP000000239"/>
    </source>
</evidence>
<dbReference type="eggNOG" id="COG3015">
    <property type="taxonomic scope" value="Bacteria"/>
</dbReference>